<dbReference type="EMBL" id="UZAH01026791">
    <property type="protein sequence ID" value="VDO85383.1"/>
    <property type="molecule type" value="Genomic_DNA"/>
</dbReference>
<dbReference type="PANTHER" id="PTHR13211:SF0">
    <property type="entry name" value="TELOMERASE CAJAL BODY PROTEIN 1"/>
    <property type="match status" value="1"/>
</dbReference>
<evidence type="ECO:0000313" key="5">
    <source>
        <dbReference type="Proteomes" id="UP000050761"/>
    </source>
</evidence>
<reference evidence="6" key="2">
    <citation type="submission" date="2019-09" db="UniProtKB">
        <authorList>
            <consortium name="WormBaseParasite"/>
        </authorList>
    </citation>
    <scope>IDENTIFICATION</scope>
</reference>
<evidence type="ECO:0000256" key="1">
    <source>
        <dbReference type="ARBA" id="ARBA00038279"/>
    </source>
</evidence>
<feature type="region of interest" description="Disordered" evidence="3">
    <location>
        <begin position="469"/>
        <end position="586"/>
    </location>
</feature>
<proteinExistence type="inferred from homology"/>
<dbReference type="Proteomes" id="UP000050761">
    <property type="component" value="Unassembled WGS sequence"/>
</dbReference>
<dbReference type="OrthoDB" id="239865at2759"/>
<evidence type="ECO:0000256" key="3">
    <source>
        <dbReference type="SAM" id="MobiDB-lite"/>
    </source>
</evidence>
<dbReference type="AlphaFoldDB" id="A0A3P8A3D9"/>
<sequence length="625" mass="67529">MMRPKGQRQLVGDVVDSGCGDVGNGSITSPAELSPTLTSPQTSSERFVISAVVSHLLDVVCANEITAGTQTEDLPSSTKSSNSELVAAILAKLNNPELKLNRRERRALQRELEMAQGIQKSIPAVVESAQHVPAAAATSLTQVDDAEGFCMEFGSSRQRQTGKSGYSTKRQAAVSSEAVQGPPPKVKKVTTTVRETLFKFDEPPTTAFDCVSEPFKCGRLSYVSTSLPVNNFLKLCRFSPSGQHIATTSADNSARIFSLNEDKDELSAAYSIAFSNDGSQLYGGYNACVRIWNTERTGRQLTTIKTWEKQTGGQKSIVSCIAMNKTFDGVYAVATYDGSVGFYSDRSNSLECMFSTEANAITDMHYSNDGQRLFVSPRKSSEILCYDMRNPGALLFKLLRSFNTNQRACFDVDRSGRYLFSGTSEGDLVAFDLMDDAGTKTPVFSRKVAACSVPCKSAFTKAASVSAASSSLSTDKSKEQPKKTADKRVKKPGKENSAEKGKDLSQEKQKKKDSKEKTTTKGDSKEKGSKAKTGSNEKTKAESLLKKTASKQSKIASRKGGVQLHDSASVGSPTIPSTAPTHGPVQKITVEETEAALKKMRPGKATGPDDVAADLWKSKYWYPAE</sequence>
<evidence type="ECO:0000313" key="6">
    <source>
        <dbReference type="WBParaSite" id="HPBE_0001052601-mRNA-1"/>
    </source>
</evidence>
<dbReference type="InterPro" id="IPR001680">
    <property type="entry name" value="WD40_rpt"/>
</dbReference>
<dbReference type="WBParaSite" id="HPBE_0001052601-mRNA-1">
    <property type="protein sequence ID" value="HPBE_0001052601-mRNA-1"/>
    <property type="gene ID" value="HPBE_0001052601"/>
</dbReference>
<dbReference type="InterPro" id="IPR015943">
    <property type="entry name" value="WD40/YVTN_repeat-like_dom_sf"/>
</dbReference>
<feature type="compositionally biased region" description="Polar residues" evidence="3">
    <location>
        <begin position="569"/>
        <end position="580"/>
    </location>
</feature>
<evidence type="ECO:0000313" key="4">
    <source>
        <dbReference type="EMBL" id="VDO85383.1"/>
    </source>
</evidence>
<reference evidence="4 5" key="1">
    <citation type="submission" date="2018-11" db="EMBL/GenBank/DDBJ databases">
        <authorList>
            <consortium name="Pathogen Informatics"/>
        </authorList>
    </citation>
    <scope>NUCLEOTIDE SEQUENCE [LARGE SCALE GENOMIC DNA]</scope>
</reference>
<evidence type="ECO:0000256" key="2">
    <source>
        <dbReference type="ARBA" id="ARBA00041558"/>
    </source>
</evidence>
<protein>
    <recommendedName>
        <fullName evidence="2">WD repeat-containing protein 79</fullName>
    </recommendedName>
</protein>
<dbReference type="InterPro" id="IPR051150">
    <property type="entry name" value="SWT21/TCAB1_mRNA_Telomere"/>
</dbReference>
<dbReference type="SMART" id="SM00320">
    <property type="entry name" value="WD40"/>
    <property type="match status" value="5"/>
</dbReference>
<dbReference type="SUPFAM" id="SSF50978">
    <property type="entry name" value="WD40 repeat-like"/>
    <property type="match status" value="1"/>
</dbReference>
<dbReference type="Pfam" id="PF00400">
    <property type="entry name" value="WD40"/>
    <property type="match status" value="2"/>
</dbReference>
<dbReference type="Gene3D" id="2.130.10.10">
    <property type="entry name" value="YVTN repeat-like/Quinoprotein amine dehydrogenase"/>
    <property type="match status" value="1"/>
</dbReference>
<organism evidence="4">
    <name type="scientific">Heligmosomoides polygyrus</name>
    <name type="common">Parasitic roundworm</name>
    <dbReference type="NCBI Taxonomy" id="6339"/>
    <lineage>
        <taxon>Eukaryota</taxon>
        <taxon>Metazoa</taxon>
        <taxon>Ecdysozoa</taxon>
        <taxon>Nematoda</taxon>
        <taxon>Chromadorea</taxon>
        <taxon>Rhabditida</taxon>
        <taxon>Rhabditina</taxon>
        <taxon>Rhabditomorpha</taxon>
        <taxon>Strongyloidea</taxon>
        <taxon>Heligmosomidae</taxon>
        <taxon>Heligmosomoides</taxon>
    </lineage>
</organism>
<dbReference type="PANTHER" id="PTHR13211">
    <property type="entry name" value="TELOMERASE CAJAL BODY PROTEIN 1"/>
    <property type="match status" value="1"/>
</dbReference>
<keyword evidence="5" id="KW-1185">Reference proteome</keyword>
<dbReference type="InterPro" id="IPR036322">
    <property type="entry name" value="WD40_repeat_dom_sf"/>
</dbReference>
<gene>
    <name evidence="4" type="ORF">HPBE_LOCUS10527</name>
</gene>
<accession>A0A3P8A3D9</accession>
<name>A0A3P8A3D9_HELPZ</name>
<feature type="compositionally biased region" description="Basic and acidic residues" evidence="3">
    <location>
        <begin position="475"/>
        <end position="545"/>
    </location>
</feature>
<comment type="similarity">
    <text evidence="1">Belongs to the TCAB1 family.</text>
</comment>
<feature type="region of interest" description="Disordered" evidence="3">
    <location>
        <begin position="1"/>
        <end position="39"/>
    </location>
</feature>